<reference evidence="4" key="2">
    <citation type="submission" date="2020-09" db="EMBL/GenBank/DDBJ databases">
        <authorList>
            <person name="Sun Q."/>
            <person name="Ohkuma M."/>
        </authorList>
    </citation>
    <scope>NUCLEOTIDE SEQUENCE</scope>
    <source>
        <strain evidence="4">JCM 3276</strain>
    </source>
</reference>
<organism evidence="4 5">
    <name type="scientific">Actinokineospora fastidiosa</name>
    <dbReference type="NCBI Taxonomy" id="1816"/>
    <lineage>
        <taxon>Bacteria</taxon>
        <taxon>Bacillati</taxon>
        <taxon>Actinomycetota</taxon>
        <taxon>Actinomycetes</taxon>
        <taxon>Pseudonocardiales</taxon>
        <taxon>Pseudonocardiaceae</taxon>
        <taxon>Actinokineospora</taxon>
    </lineage>
</organism>
<gene>
    <name evidence="4" type="ORF">GCM10010171_08240</name>
</gene>
<dbReference type="InterPro" id="IPR051056">
    <property type="entry name" value="Glycosyl_Hydrolase_73"/>
</dbReference>
<evidence type="ECO:0000259" key="3">
    <source>
        <dbReference type="SMART" id="SM00047"/>
    </source>
</evidence>
<sequence length="195" mass="21061">MRWCTAAGVTGALLVALAQPAAAEVVVDQEEVRAEAMAMAPDPEYLADAEPAARAVAAEYGIPASVTAGQSVLESGWGRSALAVNHRNYFGFKCTSAGPGPIAVDCAEYPTTECQPECAPTVATFRVYESMTDSFRDYGRLITTSPYYADALPHADDPDRFVTEVAKRYATDPRYAEKVIALMVQHDLYRLDSPE</sequence>
<dbReference type="Gene3D" id="1.10.530.10">
    <property type="match status" value="1"/>
</dbReference>
<keyword evidence="5" id="KW-1185">Reference proteome</keyword>
<protein>
    <submittedName>
        <fullName evidence="4">Glucosaminidase</fullName>
    </submittedName>
</protein>
<dbReference type="PANTHER" id="PTHR33308">
    <property type="entry name" value="PEPTIDOGLYCAN HYDROLASE FLGJ"/>
    <property type="match status" value="1"/>
</dbReference>
<evidence type="ECO:0000256" key="2">
    <source>
        <dbReference type="SAM" id="SignalP"/>
    </source>
</evidence>
<dbReference type="Proteomes" id="UP000660680">
    <property type="component" value="Unassembled WGS sequence"/>
</dbReference>
<dbReference type="EMBL" id="BMRB01000001">
    <property type="protein sequence ID" value="GGS18073.1"/>
    <property type="molecule type" value="Genomic_DNA"/>
</dbReference>
<accession>A0A918G5D5</accession>
<dbReference type="SMART" id="SM00047">
    <property type="entry name" value="LYZ2"/>
    <property type="match status" value="1"/>
</dbReference>
<dbReference type="Pfam" id="PF01832">
    <property type="entry name" value="Glucosaminidase"/>
    <property type="match status" value="1"/>
</dbReference>
<name>A0A918G5D5_9PSEU</name>
<dbReference type="PANTHER" id="PTHR33308:SF9">
    <property type="entry name" value="PEPTIDOGLYCAN HYDROLASE FLGJ"/>
    <property type="match status" value="1"/>
</dbReference>
<comment type="caution">
    <text evidence="4">The sequence shown here is derived from an EMBL/GenBank/DDBJ whole genome shotgun (WGS) entry which is preliminary data.</text>
</comment>
<dbReference type="GO" id="GO:0004040">
    <property type="term" value="F:amidase activity"/>
    <property type="evidence" value="ECO:0007669"/>
    <property type="project" value="InterPro"/>
</dbReference>
<reference evidence="4" key="1">
    <citation type="journal article" date="2014" name="Int. J. Syst. Evol. Microbiol.">
        <title>Complete genome sequence of Corynebacterium casei LMG S-19264T (=DSM 44701T), isolated from a smear-ripened cheese.</title>
        <authorList>
            <consortium name="US DOE Joint Genome Institute (JGI-PGF)"/>
            <person name="Walter F."/>
            <person name="Albersmeier A."/>
            <person name="Kalinowski J."/>
            <person name="Ruckert C."/>
        </authorList>
    </citation>
    <scope>NUCLEOTIDE SEQUENCE</scope>
    <source>
        <strain evidence="4">JCM 3276</strain>
    </source>
</reference>
<evidence type="ECO:0000313" key="4">
    <source>
        <dbReference type="EMBL" id="GGS18073.1"/>
    </source>
</evidence>
<dbReference type="InterPro" id="IPR002901">
    <property type="entry name" value="MGlyc_endo_b_GlcNAc-like_dom"/>
</dbReference>
<evidence type="ECO:0000313" key="5">
    <source>
        <dbReference type="Proteomes" id="UP000660680"/>
    </source>
</evidence>
<dbReference type="AlphaFoldDB" id="A0A918G5D5"/>
<keyword evidence="2" id="KW-0732">Signal</keyword>
<dbReference type="RefSeq" id="WP_189208905.1">
    <property type="nucleotide sequence ID" value="NZ_BMRB01000001.1"/>
</dbReference>
<dbReference type="PRINTS" id="PR01002">
    <property type="entry name" value="FLGFLGJ"/>
</dbReference>
<keyword evidence="1" id="KW-0378">Hydrolase</keyword>
<feature type="domain" description="Mannosyl-glycoprotein endo-beta-N-acetylglucosamidase-like" evidence="3">
    <location>
        <begin position="36"/>
        <end position="192"/>
    </location>
</feature>
<feature type="chain" id="PRO_5037850488" evidence="2">
    <location>
        <begin position="24"/>
        <end position="195"/>
    </location>
</feature>
<proteinExistence type="predicted"/>
<evidence type="ECO:0000256" key="1">
    <source>
        <dbReference type="ARBA" id="ARBA00022801"/>
    </source>
</evidence>
<feature type="signal peptide" evidence="2">
    <location>
        <begin position="1"/>
        <end position="23"/>
    </location>
</feature>